<evidence type="ECO:0008006" key="4">
    <source>
        <dbReference type="Google" id="ProtNLM"/>
    </source>
</evidence>
<keyword evidence="2" id="KW-0614">Plasmid</keyword>
<reference evidence="3" key="1">
    <citation type="submission" date="2014-11" db="EMBL/GenBank/DDBJ databases">
        <title>Xylella fastidiosa Hib4 Genome Sequencing.</title>
        <authorList>
            <person name="Pierry P.M."/>
            <person name="da Silva A.M."/>
        </authorList>
    </citation>
    <scope>NUCLEOTIDE SEQUENCE [LARGE SCALE GENOMIC DNA]</scope>
    <source>
        <strain evidence="3">Hib4</strain>
        <plasmid evidence="3">pxf64-hb</plasmid>
    </source>
</reference>
<dbReference type="KEGG" id="xfh:XFHB_13225"/>
<dbReference type="Proteomes" id="UP000196980">
    <property type="component" value="Plasmid pXF64-HB"/>
</dbReference>
<gene>
    <name evidence="2" type="ORF">XFHB_13225</name>
</gene>
<accession>A0ABC8AHP6</accession>
<evidence type="ECO:0000313" key="3">
    <source>
        <dbReference type="Proteomes" id="UP000196980"/>
    </source>
</evidence>
<dbReference type="AlphaFoldDB" id="A0ABC8AHP6"/>
<sequence>MTLKASAMLLAVGLVLTGCDGKKDSVQDSKGQTNGLPASLLNSPKLPDLPPPLADAASVPTLPKPDRNVPVASYVDLNREPAGMALTYIVSAKRQDAVSDEDKLNSLSPSYYNETDVFKKKDLAATELPRINAAMDGYRKHDYYTLPVSQAAEKPLVLTNLAVGQYDFNTKSFPLTNYGEYCWGMSLLNQQRVRLKILPSDLPCGLPVSDEVQAKLIEAARAHNGLALQGTLYLYVPRVENGTALAVVSRAHLELVNTKTKALLGSFDL</sequence>
<dbReference type="RefSeq" id="WP_088578684.1">
    <property type="nucleotide sequence ID" value="NZ_CP009886.1"/>
</dbReference>
<protein>
    <recommendedName>
        <fullName evidence="4">Lipoprotein</fullName>
    </recommendedName>
</protein>
<proteinExistence type="predicted"/>
<dbReference type="EMBL" id="CP009886">
    <property type="protein sequence ID" value="ALR07890.1"/>
    <property type="molecule type" value="Genomic_DNA"/>
</dbReference>
<dbReference type="PROSITE" id="PS51257">
    <property type="entry name" value="PROKAR_LIPOPROTEIN"/>
    <property type="match status" value="1"/>
</dbReference>
<evidence type="ECO:0000256" key="1">
    <source>
        <dbReference type="SAM" id="MobiDB-lite"/>
    </source>
</evidence>
<feature type="region of interest" description="Disordered" evidence="1">
    <location>
        <begin position="23"/>
        <end position="62"/>
    </location>
</feature>
<organism evidence="2 3">
    <name type="scientific">Xylella fastidiosa</name>
    <dbReference type="NCBI Taxonomy" id="2371"/>
    <lineage>
        <taxon>Bacteria</taxon>
        <taxon>Pseudomonadati</taxon>
        <taxon>Pseudomonadota</taxon>
        <taxon>Gammaproteobacteria</taxon>
        <taxon>Lysobacterales</taxon>
        <taxon>Lysobacteraceae</taxon>
        <taxon>Xylella</taxon>
    </lineage>
</organism>
<evidence type="ECO:0000313" key="2">
    <source>
        <dbReference type="EMBL" id="ALR07890.1"/>
    </source>
</evidence>
<geneLocation type="plasmid" evidence="3">
    <name>pxf64-hb</name>
</geneLocation>
<name>A0ABC8AHP6_XYLFS</name>